<feature type="repeat" description="ANK" evidence="3">
    <location>
        <begin position="133"/>
        <end position="155"/>
    </location>
</feature>
<name>A0AAD5TCQ5_9FUNG</name>
<sequence length="238" mass="25983">MTSIQSSSFFKRRKSPLKATDPLKLKVATSKSLHSRLPSIASSIASSFSISTVKTQPQIHHESQKIAGNSNYNNNNNSLKTLSSLPSLTLKSAPRVDVKKLNSLHAAVHASDVARVKSLVSGGYDLNKLDRVHGFTAMHLAVSENKMEIAKLLLDATTTNPAVAFNFDCVDHDGRTLLILSVIHGHSEFTSELLEKVVKIDIRDSLGCTALDYAIHFADITAVRLLLERNPTLSLLDE</sequence>
<evidence type="ECO:0000256" key="3">
    <source>
        <dbReference type="PROSITE-ProRule" id="PRU00023"/>
    </source>
</evidence>
<comment type="caution">
    <text evidence="4">The sequence shown here is derived from an EMBL/GenBank/DDBJ whole genome shotgun (WGS) entry which is preliminary data.</text>
</comment>
<dbReference type="InterPro" id="IPR036770">
    <property type="entry name" value="Ankyrin_rpt-contain_sf"/>
</dbReference>
<dbReference type="Pfam" id="PF12796">
    <property type="entry name" value="Ank_2"/>
    <property type="match status" value="2"/>
</dbReference>
<dbReference type="PROSITE" id="PS50088">
    <property type="entry name" value="ANK_REPEAT"/>
    <property type="match status" value="2"/>
</dbReference>
<feature type="non-terminal residue" evidence="4">
    <location>
        <position position="1"/>
    </location>
</feature>
<keyword evidence="5" id="KW-1185">Reference proteome</keyword>
<reference evidence="4" key="1">
    <citation type="submission" date="2020-05" db="EMBL/GenBank/DDBJ databases">
        <title>Phylogenomic resolution of chytrid fungi.</title>
        <authorList>
            <person name="Stajich J.E."/>
            <person name="Amses K."/>
            <person name="Simmons R."/>
            <person name="Seto K."/>
            <person name="Myers J."/>
            <person name="Bonds A."/>
            <person name="Quandt C.A."/>
            <person name="Barry K."/>
            <person name="Liu P."/>
            <person name="Grigoriev I."/>
            <person name="Longcore J.E."/>
            <person name="James T.Y."/>
        </authorList>
    </citation>
    <scope>NUCLEOTIDE SEQUENCE</scope>
    <source>
        <strain evidence="4">JEL0513</strain>
    </source>
</reference>
<gene>
    <name evidence="4" type="ORF">HK100_009619</name>
</gene>
<accession>A0AAD5TCQ5</accession>
<evidence type="ECO:0000313" key="5">
    <source>
        <dbReference type="Proteomes" id="UP001211907"/>
    </source>
</evidence>
<feature type="repeat" description="ANK" evidence="3">
    <location>
        <begin position="173"/>
        <end position="205"/>
    </location>
</feature>
<dbReference type="Proteomes" id="UP001211907">
    <property type="component" value="Unassembled WGS sequence"/>
</dbReference>
<keyword evidence="2 3" id="KW-0040">ANK repeat</keyword>
<protein>
    <submittedName>
        <fullName evidence="4">Uncharacterized protein</fullName>
    </submittedName>
</protein>
<keyword evidence="1" id="KW-0677">Repeat</keyword>
<dbReference type="PROSITE" id="PS50297">
    <property type="entry name" value="ANK_REP_REGION"/>
    <property type="match status" value="1"/>
</dbReference>
<dbReference type="PANTHER" id="PTHR24198:SF165">
    <property type="entry name" value="ANKYRIN REPEAT-CONTAINING PROTEIN-RELATED"/>
    <property type="match status" value="1"/>
</dbReference>
<dbReference type="EMBL" id="JADGJH010000005">
    <property type="protein sequence ID" value="KAJ3143120.1"/>
    <property type="molecule type" value="Genomic_DNA"/>
</dbReference>
<dbReference type="SUPFAM" id="SSF48403">
    <property type="entry name" value="Ankyrin repeat"/>
    <property type="match status" value="1"/>
</dbReference>
<dbReference type="InterPro" id="IPR002110">
    <property type="entry name" value="Ankyrin_rpt"/>
</dbReference>
<evidence type="ECO:0000313" key="4">
    <source>
        <dbReference type="EMBL" id="KAJ3143120.1"/>
    </source>
</evidence>
<evidence type="ECO:0000256" key="2">
    <source>
        <dbReference type="ARBA" id="ARBA00023043"/>
    </source>
</evidence>
<organism evidence="4 5">
    <name type="scientific">Physocladia obscura</name>
    <dbReference type="NCBI Taxonomy" id="109957"/>
    <lineage>
        <taxon>Eukaryota</taxon>
        <taxon>Fungi</taxon>
        <taxon>Fungi incertae sedis</taxon>
        <taxon>Chytridiomycota</taxon>
        <taxon>Chytridiomycota incertae sedis</taxon>
        <taxon>Chytridiomycetes</taxon>
        <taxon>Chytridiales</taxon>
        <taxon>Chytriomycetaceae</taxon>
        <taxon>Physocladia</taxon>
    </lineage>
</organism>
<evidence type="ECO:0000256" key="1">
    <source>
        <dbReference type="ARBA" id="ARBA00022737"/>
    </source>
</evidence>
<dbReference type="Gene3D" id="1.25.40.20">
    <property type="entry name" value="Ankyrin repeat-containing domain"/>
    <property type="match status" value="1"/>
</dbReference>
<dbReference type="SMART" id="SM00248">
    <property type="entry name" value="ANK"/>
    <property type="match status" value="4"/>
</dbReference>
<dbReference type="AlphaFoldDB" id="A0AAD5TCQ5"/>
<dbReference type="PANTHER" id="PTHR24198">
    <property type="entry name" value="ANKYRIN REPEAT AND PROTEIN KINASE DOMAIN-CONTAINING PROTEIN"/>
    <property type="match status" value="1"/>
</dbReference>
<proteinExistence type="predicted"/>